<dbReference type="EMBL" id="ML208877">
    <property type="protein sequence ID" value="TFK59863.1"/>
    <property type="molecule type" value="Genomic_DNA"/>
</dbReference>
<feature type="non-terminal residue" evidence="1">
    <location>
        <position position="106"/>
    </location>
</feature>
<protein>
    <submittedName>
        <fullName evidence="1">Uncharacterized protein</fullName>
    </submittedName>
</protein>
<feature type="non-terminal residue" evidence="1">
    <location>
        <position position="1"/>
    </location>
</feature>
<dbReference type="Proteomes" id="UP000308600">
    <property type="component" value="Unassembled WGS sequence"/>
</dbReference>
<proteinExistence type="predicted"/>
<sequence length="106" mass="12558">EFGLKSRILSVTMDNASPNDTMVVRLERTLFPFFKALNRVRCFLHIVNLVAKSFLHQFDLKKKEKTDEWEFDAEDKEFNEVLKDYDDARKMFEEGKDSADDEDEDD</sequence>
<name>A0ACD3A2I1_9AGAR</name>
<accession>A0ACD3A2I1</accession>
<keyword evidence="2" id="KW-1185">Reference proteome</keyword>
<reference evidence="1 2" key="1">
    <citation type="journal article" date="2019" name="Nat. Ecol. Evol.">
        <title>Megaphylogeny resolves global patterns of mushroom evolution.</title>
        <authorList>
            <person name="Varga T."/>
            <person name="Krizsan K."/>
            <person name="Foldi C."/>
            <person name="Dima B."/>
            <person name="Sanchez-Garcia M."/>
            <person name="Sanchez-Ramirez S."/>
            <person name="Szollosi G.J."/>
            <person name="Szarkandi J.G."/>
            <person name="Papp V."/>
            <person name="Albert L."/>
            <person name="Andreopoulos W."/>
            <person name="Angelini C."/>
            <person name="Antonin V."/>
            <person name="Barry K.W."/>
            <person name="Bougher N.L."/>
            <person name="Buchanan P."/>
            <person name="Buyck B."/>
            <person name="Bense V."/>
            <person name="Catcheside P."/>
            <person name="Chovatia M."/>
            <person name="Cooper J."/>
            <person name="Damon W."/>
            <person name="Desjardin D."/>
            <person name="Finy P."/>
            <person name="Geml J."/>
            <person name="Haridas S."/>
            <person name="Hughes K."/>
            <person name="Justo A."/>
            <person name="Karasinski D."/>
            <person name="Kautmanova I."/>
            <person name="Kiss B."/>
            <person name="Kocsube S."/>
            <person name="Kotiranta H."/>
            <person name="LaButti K.M."/>
            <person name="Lechner B.E."/>
            <person name="Liimatainen K."/>
            <person name="Lipzen A."/>
            <person name="Lukacs Z."/>
            <person name="Mihaltcheva S."/>
            <person name="Morgado L.N."/>
            <person name="Niskanen T."/>
            <person name="Noordeloos M.E."/>
            <person name="Ohm R.A."/>
            <person name="Ortiz-Santana B."/>
            <person name="Ovrebo C."/>
            <person name="Racz N."/>
            <person name="Riley R."/>
            <person name="Savchenko A."/>
            <person name="Shiryaev A."/>
            <person name="Soop K."/>
            <person name="Spirin V."/>
            <person name="Szebenyi C."/>
            <person name="Tomsovsky M."/>
            <person name="Tulloss R.E."/>
            <person name="Uehling J."/>
            <person name="Grigoriev I.V."/>
            <person name="Vagvolgyi C."/>
            <person name="Papp T."/>
            <person name="Martin F.M."/>
            <person name="Miettinen O."/>
            <person name="Hibbett D.S."/>
            <person name="Nagy L.G."/>
        </authorList>
    </citation>
    <scope>NUCLEOTIDE SEQUENCE [LARGE SCALE GENOMIC DNA]</scope>
    <source>
        <strain evidence="1 2">NL-1719</strain>
    </source>
</reference>
<organism evidence="1 2">
    <name type="scientific">Pluteus cervinus</name>
    <dbReference type="NCBI Taxonomy" id="181527"/>
    <lineage>
        <taxon>Eukaryota</taxon>
        <taxon>Fungi</taxon>
        <taxon>Dikarya</taxon>
        <taxon>Basidiomycota</taxon>
        <taxon>Agaricomycotina</taxon>
        <taxon>Agaricomycetes</taxon>
        <taxon>Agaricomycetidae</taxon>
        <taxon>Agaricales</taxon>
        <taxon>Pluteineae</taxon>
        <taxon>Pluteaceae</taxon>
        <taxon>Pluteus</taxon>
    </lineage>
</organism>
<evidence type="ECO:0000313" key="1">
    <source>
        <dbReference type="EMBL" id="TFK59863.1"/>
    </source>
</evidence>
<gene>
    <name evidence="1" type="ORF">BDN72DRAFT_729363</name>
</gene>
<evidence type="ECO:0000313" key="2">
    <source>
        <dbReference type="Proteomes" id="UP000308600"/>
    </source>
</evidence>